<keyword evidence="1" id="KW-1133">Transmembrane helix</keyword>
<comment type="caution">
    <text evidence="2">The sequence shown here is derived from an EMBL/GenBank/DDBJ whole genome shotgun (WGS) entry which is preliminary data.</text>
</comment>
<gene>
    <name evidence="2" type="ORF">JYA64_08105</name>
</gene>
<dbReference type="EMBL" id="JAFHKS010000042">
    <property type="protein sequence ID" value="MBN3545253.1"/>
    <property type="molecule type" value="Genomic_DNA"/>
</dbReference>
<organism evidence="2 3">
    <name type="scientific">Fictibacillus barbaricus</name>
    <dbReference type="NCBI Taxonomy" id="182136"/>
    <lineage>
        <taxon>Bacteria</taxon>
        <taxon>Bacillati</taxon>
        <taxon>Bacillota</taxon>
        <taxon>Bacilli</taxon>
        <taxon>Bacillales</taxon>
        <taxon>Fictibacillaceae</taxon>
        <taxon>Fictibacillus</taxon>
    </lineage>
</organism>
<accession>A0ABS2ZAM1</accession>
<keyword evidence="1" id="KW-0472">Membrane</keyword>
<feature type="transmembrane region" description="Helical" evidence="1">
    <location>
        <begin position="30"/>
        <end position="52"/>
    </location>
</feature>
<evidence type="ECO:0000313" key="3">
    <source>
        <dbReference type="Proteomes" id="UP001319060"/>
    </source>
</evidence>
<sequence length="61" mass="7029">MRKRYLGITLVILGALIMIVSLTIESDHERYIRIFGGSMFFMGTLLIPDYFVSSNKKTENK</sequence>
<name>A0ABS2ZAM1_9BACL</name>
<keyword evidence="3" id="KW-1185">Reference proteome</keyword>
<dbReference type="RefSeq" id="WP_188403124.1">
    <property type="nucleotide sequence ID" value="NZ_BMCE01000002.1"/>
</dbReference>
<feature type="transmembrane region" description="Helical" evidence="1">
    <location>
        <begin position="5"/>
        <end position="24"/>
    </location>
</feature>
<reference evidence="2 3" key="1">
    <citation type="submission" date="2021-01" db="EMBL/GenBank/DDBJ databases">
        <title>Genome Sequencing of Type Strains.</title>
        <authorList>
            <person name="Lemaire J.F."/>
            <person name="Inderbitzin P."/>
            <person name="Collins S.B."/>
            <person name="Wespe N."/>
            <person name="Knight-Connoni V."/>
        </authorList>
    </citation>
    <scope>NUCLEOTIDE SEQUENCE [LARGE SCALE GENOMIC DNA]</scope>
    <source>
        <strain evidence="2 3">DSM 14730</strain>
    </source>
</reference>
<proteinExistence type="predicted"/>
<protein>
    <submittedName>
        <fullName evidence="2">Uncharacterized protein</fullName>
    </submittedName>
</protein>
<keyword evidence="1" id="KW-0812">Transmembrane</keyword>
<evidence type="ECO:0000256" key="1">
    <source>
        <dbReference type="SAM" id="Phobius"/>
    </source>
</evidence>
<evidence type="ECO:0000313" key="2">
    <source>
        <dbReference type="EMBL" id="MBN3545253.1"/>
    </source>
</evidence>
<dbReference type="Proteomes" id="UP001319060">
    <property type="component" value="Unassembled WGS sequence"/>
</dbReference>